<comment type="subcellular location">
    <subcellularLocation>
        <location evidence="1 7">Cell membrane</location>
        <topology evidence="1 7">Multi-pass membrane protein</topology>
    </subcellularLocation>
</comment>
<keyword evidence="4 7" id="KW-0812">Transmembrane</keyword>
<feature type="transmembrane region" description="Helical" evidence="7">
    <location>
        <begin position="12"/>
        <end position="35"/>
    </location>
</feature>
<feature type="transmembrane region" description="Helical" evidence="7">
    <location>
        <begin position="182"/>
        <end position="204"/>
    </location>
</feature>
<dbReference type="InterPro" id="IPR035906">
    <property type="entry name" value="MetI-like_sf"/>
</dbReference>
<evidence type="ECO:0000259" key="8">
    <source>
        <dbReference type="PROSITE" id="PS50928"/>
    </source>
</evidence>
<evidence type="ECO:0000256" key="7">
    <source>
        <dbReference type="RuleBase" id="RU363032"/>
    </source>
</evidence>
<dbReference type="Gene3D" id="1.10.3720.10">
    <property type="entry name" value="MetI-like"/>
    <property type="match status" value="1"/>
</dbReference>
<protein>
    <submittedName>
        <fullName evidence="9">Carbohydrate ABC transporter permease</fullName>
    </submittedName>
</protein>
<evidence type="ECO:0000256" key="3">
    <source>
        <dbReference type="ARBA" id="ARBA00022475"/>
    </source>
</evidence>
<dbReference type="InterPro" id="IPR000515">
    <property type="entry name" value="MetI-like"/>
</dbReference>
<proteinExistence type="inferred from homology"/>
<keyword evidence="3" id="KW-1003">Cell membrane</keyword>
<dbReference type="EMBL" id="JBBPCC010000006">
    <property type="protein sequence ID" value="MEK8128506.1"/>
    <property type="molecule type" value="Genomic_DNA"/>
</dbReference>
<comment type="caution">
    <text evidence="9">The sequence shown here is derived from an EMBL/GenBank/DDBJ whole genome shotgun (WGS) entry which is preliminary data.</text>
</comment>
<evidence type="ECO:0000256" key="5">
    <source>
        <dbReference type="ARBA" id="ARBA00022989"/>
    </source>
</evidence>
<sequence length="289" mass="31976">MIKESTSRRAFIYSNYLFLTFTALAMLLPFLHIFAGSLSSGSAISKGLVSIYPVEWTLINYKAVLQNAAIWKSFGVTVTLTVGGTLFNLLFTSLMAYGLSKNELKGRSIILMLIVFTMIFQVPMIPGYLLVKALGMLNSLWALVIPGTISAFNLIIMISFFRSIPEGLVEAARIDGCGEYRTWWSIVLPLSLPSMSTIGLFYAVGHWNGYFNAIMYIRDPGLFPLQVKLRQLLVDSDAEALMQSVNVTMQSMEGIKMATIMVATIPILLVYPLIQKHFIKGAMIGSVKG</sequence>
<keyword evidence="6 7" id="KW-0472">Membrane</keyword>
<evidence type="ECO:0000313" key="10">
    <source>
        <dbReference type="Proteomes" id="UP001469365"/>
    </source>
</evidence>
<name>A0ABU9DJU1_9BACL</name>
<feature type="transmembrane region" description="Helical" evidence="7">
    <location>
        <begin position="141"/>
        <end position="161"/>
    </location>
</feature>
<dbReference type="PANTHER" id="PTHR43744">
    <property type="entry name" value="ABC TRANSPORTER PERMEASE PROTEIN MG189-RELATED-RELATED"/>
    <property type="match status" value="1"/>
</dbReference>
<evidence type="ECO:0000256" key="1">
    <source>
        <dbReference type="ARBA" id="ARBA00004651"/>
    </source>
</evidence>
<accession>A0ABU9DJU1</accession>
<evidence type="ECO:0000256" key="2">
    <source>
        <dbReference type="ARBA" id="ARBA00022448"/>
    </source>
</evidence>
<gene>
    <name evidence="9" type="ORF">WMW72_11380</name>
</gene>
<reference evidence="9 10" key="1">
    <citation type="submission" date="2024-04" db="EMBL/GenBank/DDBJ databases">
        <title>draft genome sequnece of Paenibacillus filicis.</title>
        <authorList>
            <person name="Kim D.-U."/>
        </authorList>
    </citation>
    <scope>NUCLEOTIDE SEQUENCE [LARGE SCALE GENOMIC DNA]</scope>
    <source>
        <strain evidence="9 10">KACC14197</strain>
    </source>
</reference>
<dbReference type="RefSeq" id="WP_341415588.1">
    <property type="nucleotide sequence ID" value="NZ_JBBPCC010000006.1"/>
</dbReference>
<feature type="transmembrane region" description="Helical" evidence="7">
    <location>
        <begin position="74"/>
        <end position="97"/>
    </location>
</feature>
<dbReference type="Proteomes" id="UP001469365">
    <property type="component" value="Unassembled WGS sequence"/>
</dbReference>
<dbReference type="PANTHER" id="PTHR43744:SF9">
    <property type="entry name" value="POLYGALACTURONAN_RHAMNOGALACTURONAN TRANSPORT SYSTEM PERMEASE PROTEIN YTCP"/>
    <property type="match status" value="1"/>
</dbReference>
<evidence type="ECO:0000313" key="9">
    <source>
        <dbReference type="EMBL" id="MEK8128506.1"/>
    </source>
</evidence>
<dbReference type="SUPFAM" id="SSF161098">
    <property type="entry name" value="MetI-like"/>
    <property type="match status" value="1"/>
</dbReference>
<keyword evidence="10" id="KW-1185">Reference proteome</keyword>
<feature type="transmembrane region" description="Helical" evidence="7">
    <location>
        <begin position="109"/>
        <end position="129"/>
    </location>
</feature>
<keyword evidence="5 7" id="KW-1133">Transmembrane helix</keyword>
<dbReference type="PROSITE" id="PS50928">
    <property type="entry name" value="ABC_TM1"/>
    <property type="match status" value="1"/>
</dbReference>
<evidence type="ECO:0000256" key="4">
    <source>
        <dbReference type="ARBA" id="ARBA00022692"/>
    </source>
</evidence>
<comment type="similarity">
    <text evidence="7">Belongs to the binding-protein-dependent transport system permease family.</text>
</comment>
<feature type="domain" description="ABC transmembrane type-1" evidence="8">
    <location>
        <begin position="74"/>
        <end position="274"/>
    </location>
</feature>
<organism evidence="9 10">
    <name type="scientific">Paenibacillus filicis</name>
    <dbReference type="NCBI Taxonomy" id="669464"/>
    <lineage>
        <taxon>Bacteria</taxon>
        <taxon>Bacillati</taxon>
        <taxon>Bacillota</taxon>
        <taxon>Bacilli</taxon>
        <taxon>Bacillales</taxon>
        <taxon>Paenibacillaceae</taxon>
        <taxon>Paenibacillus</taxon>
    </lineage>
</organism>
<keyword evidence="2 7" id="KW-0813">Transport</keyword>
<evidence type="ECO:0000256" key="6">
    <source>
        <dbReference type="ARBA" id="ARBA00023136"/>
    </source>
</evidence>
<feature type="transmembrane region" description="Helical" evidence="7">
    <location>
        <begin position="254"/>
        <end position="274"/>
    </location>
</feature>
<dbReference type="Pfam" id="PF00528">
    <property type="entry name" value="BPD_transp_1"/>
    <property type="match status" value="1"/>
</dbReference>
<dbReference type="CDD" id="cd06261">
    <property type="entry name" value="TM_PBP2"/>
    <property type="match status" value="1"/>
</dbReference>